<dbReference type="AlphaFoldDB" id="A0A8C2CS43"/>
<proteinExistence type="predicted"/>
<sequence>MPRRKRNAGSSSEGTEDSDFSAEHTDSSESDAHAVRNTRLTRSSLRLSRNSQDSSPVGNPSAPVSEEVGNYSTHRVTRSQQQGVSVLPKKYALRQSRSSGSDTEQHGEISERDLKESADHDETPPRTPTGNAPSSESDIDMSSPNVSHDESLAKELSLKESGLAHRPKRRRFHESYNFNMKCPTPGCNSLGNCIPGPLFYFLRISTLPLKGLELARFFDVFEKKKSL</sequence>
<evidence type="ECO:0000256" key="1">
    <source>
        <dbReference type="SAM" id="MobiDB-lite"/>
    </source>
</evidence>
<feature type="compositionally biased region" description="Polar residues" evidence="1">
    <location>
        <begin position="70"/>
        <end position="84"/>
    </location>
</feature>
<dbReference type="Ensembl" id="ENSCCRT00020017046.1">
    <property type="protein sequence ID" value="ENSCCRP00020015508.1"/>
    <property type="gene ID" value="ENSCCRG00020007468.1"/>
</dbReference>
<dbReference type="Proteomes" id="UP000694701">
    <property type="component" value="Unplaced"/>
</dbReference>
<feature type="region of interest" description="Disordered" evidence="1">
    <location>
        <begin position="1"/>
        <end position="152"/>
    </location>
</feature>
<feature type="compositionally biased region" description="Polar residues" evidence="1">
    <location>
        <begin position="128"/>
        <end position="146"/>
    </location>
</feature>
<organism evidence="2 3">
    <name type="scientific">Cyprinus carpio</name>
    <name type="common">Common carp</name>
    <dbReference type="NCBI Taxonomy" id="7962"/>
    <lineage>
        <taxon>Eukaryota</taxon>
        <taxon>Metazoa</taxon>
        <taxon>Chordata</taxon>
        <taxon>Craniata</taxon>
        <taxon>Vertebrata</taxon>
        <taxon>Euteleostomi</taxon>
        <taxon>Actinopterygii</taxon>
        <taxon>Neopterygii</taxon>
        <taxon>Teleostei</taxon>
        <taxon>Ostariophysi</taxon>
        <taxon>Cypriniformes</taxon>
        <taxon>Cyprinidae</taxon>
        <taxon>Cyprininae</taxon>
        <taxon>Cyprinus</taxon>
    </lineage>
</organism>
<accession>A0A8C2CS43</accession>
<feature type="compositionally biased region" description="Basic and acidic residues" evidence="1">
    <location>
        <begin position="21"/>
        <end position="34"/>
    </location>
</feature>
<protein>
    <submittedName>
        <fullName evidence="2">Uncharacterized protein</fullName>
    </submittedName>
</protein>
<feature type="compositionally biased region" description="Basic and acidic residues" evidence="1">
    <location>
        <begin position="103"/>
        <end position="124"/>
    </location>
</feature>
<evidence type="ECO:0000313" key="3">
    <source>
        <dbReference type="Proteomes" id="UP000694701"/>
    </source>
</evidence>
<feature type="compositionally biased region" description="Low complexity" evidence="1">
    <location>
        <begin position="37"/>
        <end position="51"/>
    </location>
</feature>
<name>A0A8C2CS43_CYPCA</name>
<evidence type="ECO:0000313" key="2">
    <source>
        <dbReference type="Ensembl" id="ENSCCRP00020015508.1"/>
    </source>
</evidence>
<reference evidence="2" key="1">
    <citation type="submission" date="2025-08" db="UniProtKB">
        <authorList>
            <consortium name="Ensembl"/>
        </authorList>
    </citation>
    <scope>IDENTIFICATION</scope>
</reference>